<dbReference type="SUPFAM" id="SSF52091">
    <property type="entry name" value="SpoIIaa-like"/>
    <property type="match status" value="1"/>
</dbReference>
<dbReference type="CDD" id="cd07042">
    <property type="entry name" value="STAS_SulP_like_sulfate_transporter"/>
    <property type="match status" value="1"/>
</dbReference>
<dbReference type="CDD" id="cd00038">
    <property type="entry name" value="CAP_ED"/>
    <property type="match status" value="1"/>
</dbReference>
<evidence type="ECO:0000256" key="3">
    <source>
        <dbReference type="ARBA" id="ARBA00022989"/>
    </source>
</evidence>
<dbReference type="PROSITE" id="PS50042">
    <property type="entry name" value="CNMP_BINDING_3"/>
    <property type="match status" value="1"/>
</dbReference>
<dbReference type="Pfam" id="PF01740">
    <property type="entry name" value="STAS"/>
    <property type="match status" value="1"/>
</dbReference>
<dbReference type="EMBL" id="JDSS02000031">
    <property type="protein sequence ID" value="KFB67170.1"/>
    <property type="molecule type" value="Genomic_DNA"/>
</dbReference>
<dbReference type="SUPFAM" id="SSF51206">
    <property type="entry name" value="cAMP-binding domain-like"/>
    <property type="match status" value="1"/>
</dbReference>
<dbReference type="InterPro" id="IPR052706">
    <property type="entry name" value="Membrane-Transporter-like"/>
</dbReference>
<dbReference type="AlphaFoldDB" id="A0A084XXH6"/>
<dbReference type="RefSeq" id="WP_034928028.1">
    <property type="nucleotide sequence ID" value="NZ_JDSS02000031.1"/>
</dbReference>
<feature type="transmembrane region" description="Helical" evidence="5">
    <location>
        <begin position="106"/>
        <end position="129"/>
    </location>
</feature>
<dbReference type="InterPro" id="IPR000595">
    <property type="entry name" value="cNMP-bd_dom"/>
</dbReference>
<feature type="transmembrane region" description="Helical" evidence="5">
    <location>
        <begin position="178"/>
        <end position="196"/>
    </location>
</feature>
<evidence type="ECO:0000256" key="2">
    <source>
        <dbReference type="ARBA" id="ARBA00022692"/>
    </source>
</evidence>
<keyword evidence="4 5" id="KW-0472">Membrane</keyword>
<reference evidence="8 9" key="1">
    <citation type="submission" date="2014-07" db="EMBL/GenBank/DDBJ databases">
        <title>Expanding our view of genomic diversity in Candidatus Accumulibacter clades.</title>
        <authorList>
            <person name="Skennerton C.T."/>
            <person name="Barr J.J."/>
            <person name="Slater F.R."/>
            <person name="Bond P.L."/>
            <person name="Tyson G.W."/>
        </authorList>
    </citation>
    <scope>NUCLEOTIDE SEQUENCE [LARGE SCALE GENOMIC DNA]</scope>
    <source>
        <strain evidence="9">SK-01</strain>
    </source>
</reference>
<dbReference type="SMART" id="SM00100">
    <property type="entry name" value="cNMP"/>
    <property type="match status" value="1"/>
</dbReference>
<keyword evidence="3 5" id="KW-1133">Transmembrane helix</keyword>
<dbReference type="InterPro" id="IPR011547">
    <property type="entry name" value="SLC26A/SulP_dom"/>
</dbReference>
<dbReference type="Pfam" id="PF00916">
    <property type="entry name" value="Sulfate_transp"/>
    <property type="match status" value="1"/>
</dbReference>
<gene>
    <name evidence="8" type="primary">bicA_2</name>
    <name evidence="8" type="ORF">CAPSK01_003286</name>
</gene>
<feature type="transmembrane region" description="Helical" evidence="5">
    <location>
        <begin position="347"/>
        <end position="380"/>
    </location>
</feature>
<feature type="transmembrane region" description="Helical" evidence="5">
    <location>
        <begin position="400"/>
        <end position="431"/>
    </location>
</feature>
<dbReference type="PROSITE" id="PS50801">
    <property type="entry name" value="STAS"/>
    <property type="match status" value="1"/>
</dbReference>
<keyword evidence="2 5" id="KW-0812">Transmembrane</keyword>
<evidence type="ECO:0000313" key="8">
    <source>
        <dbReference type="EMBL" id="KFB67170.1"/>
    </source>
</evidence>
<dbReference type="InterPro" id="IPR018490">
    <property type="entry name" value="cNMP-bd_dom_sf"/>
</dbReference>
<comment type="caution">
    <text evidence="8">The sequence shown here is derived from an EMBL/GenBank/DDBJ whole genome shotgun (WGS) entry which is preliminary data.</text>
</comment>
<evidence type="ECO:0000313" key="9">
    <source>
        <dbReference type="Proteomes" id="UP000019812"/>
    </source>
</evidence>
<feature type="transmembrane region" description="Helical" evidence="5">
    <location>
        <begin position="49"/>
        <end position="68"/>
    </location>
</feature>
<name>A0A084XXH6_9PROT</name>
<dbReference type="Proteomes" id="UP000019812">
    <property type="component" value="Unassembled WGS sequence"/>
</dbReference>
<sequence>MLSELTSKIAFSRATLTNDVWGGLAAMLVALPSAIAFGVTILAPLGGTLAAQGALAGILGATALALVAPSFGGSSRLITAPCAPAAAVLSALALTFSQQGTPADTILLMLGLIGLLSGAIQIGLGLAGIGRLIKFIPFPVVSGYLSGVGLIIIGSQIPKFLGVANGTTLVDAISSPGMWSWPGVAVGAVAMATMVLTPRLTRTVPAAILALLAGVAGYQLLGAMDPELLTTQGNPLLVGSLNTGDVGLADSMIQHWKAFQVLNVETVSKVLVPSLTLAVLLSIDTLKTCVVIDAMTKTHHDSNRELVGQGLGNIASSMIGGIPGAGTMGASLINISSGGTSRTSGLICGVFSLLAFLLLAPLIAWVPVAALAAILMVIGYRMIDQHSLHFFFTPTTRLDFVVIVAVILVAIFVNLIAASGVGVALAMVLFIREQTRSSVVRNRIDGPEIFSKHAYKLRDTGQALEQARQAVVFELQGSLFFGTASQLQAALEPEIGARTYVILSMRRVQSLDVTATHVLEQIKDRLEEHNAYLVFCDIPKGLPSGLKMKRFLKETGVVRPTNKAFAFRQLDEALEWVETNGGANAVTQDTALPAMALADSPFLRGISPDGVRALSAAVSTRPVRAGDFVFKVHEDDDSLFIVRSGSVKVTVPIDRKESYHLATIGPGELIGGMGFLESSGHVTDALALTDVEVYVLAHEDFDLLAKQHGDLALSIVHNVALNLSMRLRVTIGELQALRG</sequence>
<evidence type="ECO:0000256" key="1">
    <source>
        <dbReference type="ARBA" id="ARBA00004141"/>
    </source>
</evidence>
<feature type="transmembrane region" description="Helical" evidence="5">
    <location>
        <begin position="77"/>
        <end position="94"/>
    </location>
</feature>
<proteinExistence type="predicted"/>
<dbReference type="GO" id="GO:0016020">
    <property type="term" value="C:membrane"/>
    <property type="evidence" value="ECO:0007669"/>
    <property type="project" value="UniProtKB-SubCell"/>
</dbReference>
<feature type="transmembrane region" description="Helical" evidence="5">
    <location>
        <begin position="314"/>
        <end position="335"/>
    </location>
</feature>
<dbReference type="STRING" id="1457154.CAPSK01_003286"/>
<feature type="transmembrane region" description="Helical" evidence="5">
    <location>
        <begin position="20"/>
        <end position="43"/>
    </location>
</feature>
<evidence type="ECO:0000259" key="6">
    <source>
        <dbReference type="PROSITE" id="PS50042"/>
    </source>
</evidence>
<dbReference type="Gene3D" id="3.30.750.24">
    <property type="entry name" value="STAS domain"/>
    <property type="match status" value="1"/>
</dbReference>
<dbReference type="PANTHER" id="PTHR43310">
    <property type="entry name" value="SULFATE TRANSPORTER YBAR-RELATED"/>
    <property type="match status" value="1"/>
</dbReference>
<organism evidence="8 9">
    <name type="scientific">Candidatus Accumulibacter vicinus</name>
    <dbReference type="NCBI Taxonomy" id="2954382"/>
    <lineage>
        <taxon>Bacteria</taxon>
        <taxon>Pseudomonadati</taxon>
        <taxon>Pseudomonadota</taxon>
        <taxon>Betaproteobacteria</taxon>
        <taxon>Candidatus Accumulibacter</taxon>
    </lineage>
</organism>
<dbReference type="InterPro" id="IPR002645">
    <property type="entry name" value="STAS_dom"/>
</dbReference>
<dbReference type="PANTHER" id="PTHR43310:SF1">
    <property type="entry name" value="SULFATE TRANSPORTER YBAR-RELATED"/>
    <property type="match status" value="1"/>
</dbReference>
<evidence type="ECO:0000256" key="4">
    <source>
        <dbReference type="ARBA" id="ARBA00023136"/>
    </source>
</evidence>
<feature type="transmembrane region" description="Helical" evidence="5">
    <location>
        <begin position="136"/>
        <end position="158"/>
    </location>
</feature>
<protein>
    <submittedName>
        <fullName evidence="8">Bicarbonate transporter BicA</fullName>
    </submittedName>
</protein>
<dbReference type="Pfam" id="PF00027">
    <property type="entry name" value="cNMP_binding"/>
    <property type="match status" value="1"/>
</dbReference>
<dbReference type="InterPro" id="IPR036513">
    <property type="entry name" value="STAS_dom_sf"/>
</dbReference>
<dbReference type="Gene3D" id="2.60.120.10">
    <property type="entry name" value="Jelly Rolls"/>
    <property type="match status" value="1"/>
</dbReference>
<accession>A0A084XXH6</accession>
<dbReference type="InterPro" id="IPR014710">
    <property type="entry name" value="RmlC-like_jellyroll"/>
</dbReference>
<feature type="domain" description="STAS" evidence="7">
    <location>
        <begin position="460"/>
        <end position="577"/>
    </location>
</feature>
<feature type="domain" description="Cyclic nucleotide-binding" evidence="6">
    <location>
        <begin position="602"/>
        <end position="704"/>
    </location>
</feature>
<evidence type="ECO:0000259" key="7">
    <source>
        <dbReference type="PROSITE" id="PS50801"/>
    </source>
</evidence>
<comment type="subcellular location">
    <subcellularLocation>
        <location evidence="1">Membrane</location>
        <topology evidence="1">Multi-pass membrane protein</topology>
    </subcellularLocation>
</comment>
<feature type="transmembrane region" description="Helical" evidence="5">
    <location>
        <begin position="203"/>
        <end position="221"/>
    </location>
</feature>
<evidence type="ECO:0000256" key="5">
    <source>
        <dbReference type="SAM" id="Phobius"/>
    </source>
</evidence>